<gene>
    <name evidence="1" type="primary">traI</name>
    <name evidence="1" type="ORF">UT76HP_00428</name>
</gene>
<evidence type="ECO:0000313" key="2">
    <source>
        <dbReference type="Proteomes" id="UP000244943"/>
    </source>
</evidence>
<reference evidence="2" key="1">
    <citation type="submission" date="2018-03" db="EMBL/GenBank/DDBJ databases">
        <authorList>
            <person name="Batty M. E."/>
            <person name="Batty M E."/>
        </authorList>
    </citation>
    <scope>NUCLEOTIDE SEQUENCE [LARGE SCALE GENOMIC DNA]</scope>
</reference>
<organism evidence="1 2">
    <name type="scientific">Orientia tsutsugamushi</name>
    <name type="common">Rickettsia tsutsugamushi</name>
    <dbReference type="NCBI Taxonomy" id="784"/>
    <lineage>
        <taxon>Bacteria</taxon>
        <taxon>Pseudomonadati</taxon>
        <taxon>Pseudomonadota</taxon>
        <taxon>Alphaproteobacteria</taxon>
        <taxon>Rickettsiales</taxon>
        <taxon>Rickettsiaceae</taxon>
        <taxon>Rickettsieae</taxon>
        <taxon>Orientia</taxon>
    </lineage>
</organism>
<dbReference type="Proteomes" id="UP000244943">
    <property type="component" value="Chromosome I"/>
</dbReference>
<evidence type="ECO:0000313" key="1">
    <source>
        <dbReference type="EMBL" id="SPR04477.1"/>
    </source>
</evidence>
<protein>
    <submittedName>
        <fullName evidence="1">Conjugal transfer protein TraI</fullName>
    </submittedName>
</protein>
<accession>A0A2U3QU46</accession>
<sequence>MQMTLDAETVLSLQQAGIKGNIIASAGITNLKNHSLFQGKKIIIAADNDRKKISN</sequence>
<dbReference type="AlphaFoldDB" id="A0A2U3QU46"/>
<dbReference type="CDD" id="cd01029">
    <property type="entry name" value="TOPRIM_primases"/>
    <property type="match status" value="1"/>
</dbReference>
<name>A0A2U3QU46_ORITS</name>
<dbReference type="InterPro" id="IPR034154">
    <property type="entry name" value="TOPRIM_DnaG/twinkle"/>
</dbReference>
<proteinExistence type="predicted"/>
<dbReference type="EMBL" id="LS398552">
    <property type="protein sequence ID" value="SPR04477.1"/>
    <property type="molecule type" value="Genomic_DNA"/>
</dbReference>